<feature type="active site" description="Proton acceptor" evidence="9">
    <location>
        <position position="258"/>
    </location>
</feature>
<keyword evidence="4 9" id="KW-0418">Kinase</keyword>
<dbReference type="GO" id="GO:0019303">
    <property type="term" value="P:D-ribose catabolic process"/>
    <property type="evidence" value="ECO:0007669"/>
    <property type="project" value="UniProtKB-UniRule"/>
</dbReference>
<dbReference type="InterPro" id="IPR011611">
    <property type="entry name" value="PfkB_dom"/>
</dbReference>
<name>A0A8J4H2Q9_9BACL</name>
<dbReference type="Pfam" id="PF00294">
    <property type="entry name" value="PfkB"/>
    <property type="match status" value="1"/>
</dbReference>
<keyword evidence="7 9" id="KW-0630">Potassium</keyword>
<feature type="domain" description="Carbohydrate kinase PfkB" evidence="11">
    <location>
        <begin position="8"/>
        <end position="300"/>
    </location>
</feature>
<comment type="caution">
    <text evidence="12">The sequence shown here is derived from an EMBL/GenBank/DDBJ whole genome shotgun (WGS) entry which is preliminary data.</text>
</comment>
<comment type="similarity">
    <text evidence="9">Belongs to the carbohydrate kinase PfkB family. Ribokinase subfamily.</text>
</comment>
<feature type="binding site" evidence="9">
    <location>
        <begin position="225"/>
        <end position="230"/>
    </location>
    <ligand>
        <name>ATP</name>
        <dbReference type="ChEBI" id="CHEBI:30616"/>
    </ligand>
</feature>
<evidence type="ECO:0000256" key="10">
    <source>
        <dbReference type="NCBIfam" id="TIGR02152"/>
    </source>
</evidence>
<dbReference type="NCBIfam" id="TIGR02152">
    <property type="entry name" value="D_ribokin_bact"/>
    <property type="match status" value="1"/>
</dbReference>
<evidence type="ECO:0000259" key="11">
    <source>
        <dbReference type="Pfam" id="PF00294"/>
    </source>
</evidence>
<keyword evidence="2 9" id="KW-0479">Metal-binding</keyword>
<evidence type="ECO:0000313" key="12">
    <source>
        <dbReference type="EMBL" id="GIQ69902.1"/>
    </source>
</evidence>
<feature type="binding site" evidence="9">
    <location>
        <begin position="257"/>
        <end position="258"/>
    </location>
    <ligand>
        <name>ATP</name>
        <dbReference type="ChEBI" id="CHEBI:30616"/>
    </ligand>
</feature>
<reference evidence="12" key="1">
    <citation type="submission" date="2021-04" db="EMBL/GenBank/DDBJ databases">
        <title>Draft genome sequence of Xylanibacillus composti strain K13.</title>
        <authorList>
            <person name="Uke A."/>
            <person name="Chhe C."/>
            <person name="Baramee S."/>
            <person name="Kosugi A."/>
        </authorList>
    </citation>
    <scope>NUCLEOTIDE SEQUENCE</scope>
    <source>
        <strain evidence="12">K13</strain>
    </source>
</reference>
<comment type="pathway">
    <text evidence="9">Carbohydrate metabolism; D-ribose degradation; D-ribose 5-phosphate from beta-D-ribopyranose: step 2/2.</text>
</comment>
<feature type="binding site" evidence="9">
    <location>
        <position position="254"/>
    </location>
    <ligand>
        <name>K(+)</name>
        <dbReference type="ChEBI" id="CHEBI:29103"/>
    </ligand>
</feature>
<keyword evidence="6 9" id="KW-0460">Magnesium</keyword>
<keyword evidence="1 9" id="KW-0808">Transferase</keyword>
<feature type="binding site" evidence="9">
    <location>
        <position position="292"/>
    </location>
    <ligand>
        <name>K(+)</name>
        <dbReference type="ChEBI" id="CHEBI:29103"/>
    </ligand>
</feature>
<dbReference type="InterPro" id="IPR011877">
    <property type="entry name" value="Ribokinase"/>
</dbReference>
<feature type="binding site" evidence="9">
    <location>
        <begin position="44"/>
        <end position="48"/>
    </location>
    <ligand>
        <name>substrate</name>
    </ligand>
</feature>
<evidence type="ECO:0000256" key="4">
    <source>
        <dbReference type="ARBA" id="ARBA00022777"/>
    </source>
</evidence>
<evidence type="ECO:0000256" key="3">
    <source>
        <dbReference type="ARBA" id="ARBA00022741"/>
    </source>
</evidence>
<comment type="function">
    <text evidence="9">Catalyzes the phosphorylation of ribose at O-5 in a reaction requiring ATP and magnesium. The resulting D-ribose-5-phosphate can then be used either for sythesis of nucleotides, histidine, and tryptophan, or as a component of the pentose phosphate pathway.</text>
</comment>
<keyword evidence="3 9" id="KW-0547">Nucleotide-binding</keyword>
<dbReference type="Gene3D" id="3.40.1190.20">
    <property type="match status" value="1"/>
</dbReference>
<dbReference type="EMBL" id="BOVK01000036">
    <property type="protein sequence ID" value="GIQ69902.1"/>
    <property type="molecule type" value="Genomic_DNA"/>
</dbReference>
<dbReference type="UniPathway" id="UPA00916">
    <property type="reaction ID" value="UER00889"/>
</dbReference>
<evidence type="ECO:0000256" key="2">
    <source>
        <dbReference type="ARBA" id="ARBA00022723"/>
    </source>
</evidence>
<dbReference type="AlphaFoldDB" id="A0A8J4H2Q9"/>
<feature type="binding site" evidence="9">
    <location>
        <position position="294"/>
    </location>
    <ligand>
        <name>K(+)</name>
        <dbReference type="ChEBI" id="CHEBI:29103"/>
    </ligand>
</feature>
<comment type="subcellular location">
    <subcellularLocation>
        <location evidence="9">Cytoplasm</location>
    </subcellularLocation>
</comment>
<feature type="binding site" evidence="9">
    <location>
        <begin position="16"/>
        <end position="18"/>
    </location>
    <ligand>
        <name>substrate</name>
    </ligand>
</feature>
<dbReference type="InterPro" id="IPR029056">
    <property type="entry name" value="Ribokinase-like"/>
</dbReference>
<dbReference type="PRINTS" id="PR00990">
    <property type="entry name" value="RIBOKINASE"/>
</dbReference>
<feature type="binding site" evidence="9">
    <location>
        <position position="252"/>
    </location>
    <ligand>
        <name>K(+)</name>
        <dbReference type="ChEBI" id="CHEBI:29103"/>
    </ligand>
</feature>
<keyword evidence="5 9" id="KW-0067">ATP-binding</keyword>
<gene>
    <name evidence="9 12" type="primary">rbsK</name>
    <name evidence="12" type="ORF">XYCOK13_27260</name>
</gene>
<dbReference type="GO" id="GO:0046872">
    <property type="term" value="F:metal ion binding"/>
    <property type="evidence" value="ECO:0007669"/>
    <property type="project" value="UniProtKB-KW"/>
</dbReference>
<feature type="binding site" evidence="9">
    <location>
        <position position="289"/>
    </location>
    <ligand>
        <name>K(+)</name>
        <dbReference type="ChEBI" id="CHEBI:29103"/>
    </ligand>
</feature>
<dbReference type="Proteomes" id="UP000677918">
    <property type="component" value="Unassembled WGS sequence"/>
</dbReference>
<dbReference type="SUPFAM" id="SSF53613">
    <property type="entry name" value="Ribokinase-like"/>
    <property type="match status" value="1"/>
</dbReference>
<keyword evidence="13" id="KW-1185">Reference proteome</keyword>
<dbReference type="GO" id="GO:0004747">
    <property type="term" value="F:ribokinase activity"/>
    <property type="evidence" value="ECO:0007669"/>
    <property type="project" value="UniProtKB-UniRule"/>
</dbReference>
<protein>
    <recommendedName>
        <fullName evidence="9 10">Ribokinase</fullName>
        <shortName evidence="9">RK</shortName>
        <ecNumber evidence="9 10">2.7.1.15</ecNumber>
    </recommendedName>
</protein>
<dbReference type="EC" id="2.7.1.15" evidence="9 10"/>
<dbReference type="PANTHER" id="PTHR10584">
    <property type="entry name" value="SUGAR KINASE"/>
    <property type="match status" value="1"/>
</dbReference>
<dbReference type="GO" id="GO:0005829">
    <property type="term" value="C:cytosol"/>
    <property type="evidence" value="ECO:0007669"/>
    <property type="project" value="TreeGrafter"/>
</dbReference>
<comment type="subunit">
    <text evidence="9">Homodimer.</text>
</comment>
<dbReference type="CDD" id="cd01174">
    <property type="entry name" value="ribokinase"/>
    <property type="match status" value="1"/>
</dbReference>
<evidence type="ECO:0000256" key="1">
    <source>
        <dbReference type="ARBA" id="ARBA00022679"/>
    </source>
</evidence>
<evidence type="ECO:0000313" key="13">
    <source>
        <dbReference type="Proteomes" id="UP000677918"/>
    </source>
</evidence>
<feature type="binding site" evidence="9">
    <location>
        <position position="258"/>
    </location>
    <ligand>
        <name>substrate</name>
    </ligand>
</feature>
<dbReference type="InterPro" id="IPR002139">
    <property type="entry name" value="Ribo/fructo_kinase"/>
</dbReference>
<accession>A0A8J4H2Q9</accession>
<evidence type="ECO:0000256" key="6">
    <source>
        <dbReference type="ARBA" id="ARBA00022842"/>
    </source>
</evidence>
<keyword evidence="8 9" id="KW-0119">Carbohydrate metabolism</keyword>
<comment type="cofactor">
    <cofactor evidence="9">
        <name>Mg(2+)</name>
        <dbReference type="ChEBI" id="CHEBI:18420"/>
    </cofactor>
    <text evidence="9">Requires a divalent cation, most likely magnesium in vivo, as an electrophilic catalyst to aid phosphoryl group transfer. It is the chelate of the metal and the nucleotide that is the actual substrate.</text>
</comment>
<evidence type="ECO:0000256" key="9">
    <source>
        <dbReference type="HAMAP-Rule" id="MF_01987"/>
    </source>
</evidence>
<feature type="binding site" evidence="9">
    <location>
        <position position="145"/>
    </location>
    <ligand>
        <name>substrate</name>
    </ligand>
</feature>
<keyword evidence="9" id="KW-0963">Cytoplasm</keyword>
<comment type="caution">
    <text evidence="9">Lacks conserved residue(s) required for the propagation of feature annotation.</text>
</comment>
<dbReference type="HAMAP" id="MF_01987">
    <property type="entry name" value="Ribokinase"/>
    <property type="match status" value="1"/>
</dbReference>
<proteinExistence type="inferred from homology"/>
<sequence length="314" mass="32493">MAADIRQGIAVIGSVNMDIVNRVKAHPQPGETIHGLGTSYFAGGKGANQAVAAARSGAAVWMVGAVGKDDFGRQLMDGLQKDGVQVTAMEVKEGHSGMAFIAVDDGGENSIILSPGANGEVTAEDVVKHWPVVLEHCRAILLQNEIPWPATAAAIHAAAEAGVKVYLNPAPACEVPASELSRIDVLIVNESEAAAICGIRPHDEATARHAAAELVRSGVKTAIVTMGERGACYADVRGQAAFVPAFRVQAVDTTGAGDTFIGAFCAAYETKGMPVPEAMRFAAAASAIAVTRSGAQAAIPREAEIIRWLAAHAR</sequence>
<evidence type="ECO:0000256" key="7">
    <source>
        <dbReference type="ARBA" id="ARBA00022958"/>
    </source>
</evidence>
<feature type="binding site" evidence="9">
    <location>
        <position position="189"/>
    </location>
    <ligand>
        <name>ATP</name>
        <dbReference type="ChEBI" id="CHEBI:30616"/>
    </ligand>
</feature>
<comment type="catalytic activity">
    <reaction evidence="9">
        <text>D-ribose + ATP = D-ribose 5-phosphate + ADP + H(+)</text>
        <dbReference type="Rhea" id="RHEA:13697"/>
        <dbReference type="ChEBI" id="CHEBI:15378"/>
        <dbReference type="ChEBI" id="CHEBI:30616"/>
        <dbReference type="ChEBI" id="CHEBI:47013"/>
        <dbReference type="ChEBI" id="CHEBI:78346"/>
        <dbReference type="ChEBI" id="CHEBI:456216"/>
        <dbReference type="EC" id="2.7.1.15"/>
    </reaction>
</comment>
<evidence type="ECO:0000256" key="5">
    <source>
        <dbReference type="ARBA" id="ARBA00022840"/>
    </source>
</evidence>
<evidence type="ECO:0000256" key="8">
    <source>
        <dbReference type="ARBA" id="ARBA00023277"/>
    </source>
</evidence>
<dbReference type="PANTHER" id="PTHR10584:SF166">
    <property type="entry name" value="RIBOKINASE"/>
    <property type="match status" value="1"/>
</dbReference>
<comment type="activity regulation">
    <text evidence="9">Activated by a monovalent cation that binds near, but not in, the active site. The most likely occupant of the site in vivo is potassium. Ion binding induces a conformational change that may alter substrate affinity.</text>
</comment>
<dbReference type="GO" id="GO:0005524">
    <property type="term" value="F:ATP binding"/>
    <property type="evidence" value="ECO:0007669"/>
    <property type="project" value="UniProtKB-UniRule"/>
</dbReference>
<organism evidence="12 13">
    <name type="scientific">Xylanibacillus composti</name>
    <dbReference type="NCBI Taxonomy" id="1572762"/>
    <lineage>
        <taxon>Bacteria</taxon>
        <taxon>Bacillati</taxon>
        <taxon>Bacillota</taxon>
        <taxon>Bacilli</taxon>
        <taxon>Bacillales</taxon>
        <taxon>Paenibacillaceae</taxon>
        <taxon>Xylanibacillus</taxon>
    </lineage>
</organism>